<dbReference type="SUPFAM" id="SSF55729">
    <property type="entry name" value="Acyl-CoA N-acyltransferases (Nat)"/>
    <property type="match status" value="1"/>
</dbReference>
<dbReference type="InterPro" id="IPR016181">
    <property type="entry name" value="Acyl_CoA_acyltransferase"/>
</dbReference>
<dbReference type="EC" id="2.3.-.-" evidence="4"/>
<gene>
    <name evidence="4" type="ORF">ACGRVM_04710</name>
</gene>
<keyword evidence="2 4" id="KW-0012">Acyltransferase</keyword>
<accession>A0ABW7I4U5</accession>
<reference evidence="4 5" key="1">
    <citation type="submission" date="2024-10" db="EMBL/GenBank/DDBJ databases">
        <authorList>
            <person name="Yang X.-N."/>
        </authorList>
    </citation>
    <scope>NUCLEOTIDE SEQUENCE [LARGE SCALE GENOMIC DNA]</scope>
    <source>
        <strain evidence="4 5">CAU 1059</strain>
    </source>
</reference>
<evidence type="ECO:0000256" key="1">
    <source>
        <dbReference type="ARBA" id="ARBA00022679"/>
    </source>
</evidence>
<keyword evidence="5" id="KW-1185">Reference proteome</keyword>
<proteinExistence type="predicted"/>
<keyword evidence="1 4" id="KW-0808">Transferase</keyword>
<dbReference type="PANTHER" id="PTHR43072">
    <property type="entry name" value="N-ACETYLTRANSFERASE"/>
    <property type="match status" value="1"/>
</dbReference>
<dbReference type="EMBL" id="JBIHMM010000001">
    <property type="protein sequence ID" value="MFH0253181.1"/>
    <property type="molecule type" value="Genomic_DNA"/>
</dbReference>
<dbReference type="CDD" id="cd04301">
    <property type="entry name" value="NAT_SF"/>
    <property type="match status" value="1"/>
</dbReference>
<dbReference type="GO" id="GO:0016746">
    <property type="term" value="F:acyltransferase activity"/>
    <property type="evidence" value="ECO:0007669"/>
    <property type="project" value="UniProtKB-KW"/>
</dbReference>
<evidence type="ECO:0000256" key="2">
    <source>
        <dbReference type="ARBA" id="ARBA00023315"/>
    </source>
</evidence>
<sequence length="162" mass="17508">MIVRAAAPGDIGRLMAFWNPQIRETSMTFTTVEKTEAMLAADMAACAEEGRAFLVAEEAGDVIGLATWFQFRKGPGYAHSAEHTVVLAPEAQGRGAGRALMAALEDHARGRGIHVMVAGVTGENARGIAFHRALGYVETGRLPQVGRKFGRWMDLVLMQKIL</sequence>
<organism evidence="4 5">
    <name type="scientific">Roseovarius aquimarinus</name>
    <dbReference type="NCBI Taxonomy" id="1229156"/>
    <lineage>
        <taxon>Bacteria</taxon>
        <taxon>Pseudomonadati</taxon>
        <taxon>Pseudomonadota</taxon>
        <taxon>Alphaproteobacteria</taxon>
        <taxon>Rhodobacterales</taxon>
        <taxon>Roseobacteraceae</taxon>
        <taxon>Roseovarius</taxon>
    </lineage>
</organism>
<evidence type="ECO:0000259" key="3">
    <source>
        <dbReference type="PROSITE" id="PS51186"/>
    </source>
</evidence>
<dbReference type="PANTHER" id="PTHR43072:SF23">
    <property type="entry name" value="UPF0039 PROTEIN C11D3.02C"/>
    <property type="match status" value="1"/>
</dbReference>
<dbReference type="Proteomes" id="UP001607157">
    <property type="component" value="Unassembled WGS sequence"/>
</dbReference>
<evidence type="ECO:0000313" key="5">
    <source>
        <dbReference type="Proteomes" id="UP001607157"/>
    </source>
</evidence>
<dbReference type="RefSeq" id="WP_377168184.1">
    <property type="nucleotide sequence ID" value="NZ_JBHTJC010000001.1"/>
</dbReference>
<evidence type="ECO:0000313" key="4">
    <source>
        <dbReference type="EMBL" id="MFH0253181.1"/>
    </source>
</evidence>
<dbReference type="PROSITE" id="PS51186">
    <property type="entry name" value="GNAT"/>
    <property type="match status" value="1"/>
</dbReference>
<name>A0ABW7I4U5_9RHOB</name>
<dbReference type="Pfam" id="PF00583">
    <property type="entry name" value="Acetyltransf_1"/>
    <property type="match status" value="1"/>
</dbReference>
<protein>
    <submittedName>
        <fullName evidence="4">GNAT family N-acetyltransferase</fullName>
        <ecNumber evidence="4">2.3.-.-</ecNumber>
    </submittedName>
</protein>
<feature type="domain" description="N-acetyltransferase" evidence="3">
    <location>
        <begin position="1"/>
        <end position="162"/>
    </location>
</feature>
<dbReference type="Gene3D" id="3.40.630.30">
    <property type="match status" value="1"/>
</dbReference>
<dbReference type="InterPro" id="IPR000182">
    <property type="entry name" value="GNAT_dom"/>
</dbReference>
<comment type="caution">
    <text evidence="4">The sequence shown here is derived from an EMBL/GenBank/DDBJ whole genome shotgun (WGS) entry which is preliminary data.</text>
</comment>